<evidence type="ECO:0000256" key="4">
    <source>
        <dbReference type="ARBA" id="ARBA00023136"/>
    </source>
</evidence>
<dbReference type="GO" id="GO:0033116">
    <property type="term" value="C:endoplasmic reticulum-Golgi intermediate compartment membrane"/>
    <property type="evidence" value="ECO:0007669"/>
    <property type="project" value="UniProtKB-SubCell"/>
</dbReference>
<protein>
    <submittedName>
        <fullName evidence="7">Uncharacterized protein</fullName>
    </submittedName>
</protein>
<gene>
    <name evidence="7" type="primary">NDAI0G01140</name>
    <name evidence="7" type="ordered locus">NDAI_0G01140</name>
</gene>
<dbReference type="OrthoDB" id="160405at2759"/>
<name>G0WDM9_NAUDC</name>
<feature type="transmembrane region" description="Helical" evidence="6">
    <location>
        <begin position="12"/>
        <end position="32"/>
    </location>
</feature>
<dbReference type="KEGG" id="ndi:NDAI_0G01140"/>
<keyword evidence="1 6" id="KW-0812">Transmembrane</keyword>
<dbReference type="GO" id="GO:0005789">
    <property type="term" value="C:endoplasmic reticulum membrane"/>
    <property type="evidence" value="ECO:0007669"/>
    <property type="project" value="UniProtKB-SubCell"/>
</dbReference>
<dbReference type="RefSeq" id="XP_003671133.2">
    <property type="nucleotide sequence ID" value="XM_003671085.2"/>
</dbReference>
<keyword evidence="2 6" id="KW-0256">Endoplasmic reticulum</keyword>
<sequence>MAVDIPKSVVRKLIFFTVAMITLPLVTFFTVQKLTPNTLISGGLAAAMANVVLIAFVIAAFTEDIEVEEINEKKQE</sequence>
<evidence type="ECO:0000256" key="5">
    <source>
        <dbReference type="ARBA" id="ARBA00023329"/>
    </source>
</evidence>
<comment type="function">
    <text evidence="6">Required for the assembly of the V0 complex of the vacuolar ATPase (V-ATPase) in the endoplasmic reticulum.</text>
</comment>
<organism evidence="7 8">
    <name type="scientific">Naumovozyma dairenensis (strain ATCC 10597 / BCRC 20456 / CBS 421 / NBRC 0211 / NRRL Y-12639)</name>
    <name type="common">Saccharomyces dairenensis</name>
    <dbReference type="NCBI Taxonomy" id="1071378"/>
    <lineage>
        <taxon>Eukaryota</taxon>
        <taxon>Fungi</taxon>
        <taxon>Dikarya</taxon>
        <taxon>Ascomycota</taxon>
        <taxon>Saccharomycotina</taxon>
        <taxon>Saccharomycetes</taxon>
        <taxon>Saccharomycetales</taxon>
        <taxon>Saccharomycetaceae</taxon>
        <taxon>Naumovozyma</taxon>
    </lineage>
</organism>
<dbReference type="InterPro" id="IPR019013">
    <property type="entry name" value="Vma21"/>
</dbReference>
<dbReference type="eggNOG" id="ENOG502SBNA">
    <property type="taxonomic scope" value="Eukaryota"/>
</dbReference>
<keyword evidence="8" id="KW-1185">Reference proteome</keyword>
<keyword evidence="4 6" id="KW-0472">Membrane</keyword>
<dbReference type="AlphaFoldDB" id="G0WDM9"/>
<dbReference type="Pfam" id="PF09446">
    <property type="entry name" value="VMA21"/>
    <property type="match status" value="1"/>
</dbReference>
<evidence type="ECO:0000256" key="3">
    <source>
        <dbReference type="ARBA" id="ARBA00022989"/>
    </source>
</evidence>
<dbReference type="Proteomes" id="UP000000689">
    <property type="component" value="Chromosome 7"/>
</dbReference>
<dbReference type="GO" id="GO:0070072">
    <property type="term" value="P:vacuolar proton-transporting V-type ATPase complex assembly"/>
    <property type="evidence" value="ECO:0007669"/>
    <property type="project" value="UniProtKB-UniRule"/>
</dbReference>
<dbReference type="GeneID" id="11497286"/>
<accession>G0WDM9</accession>
<evidence type="ECO:0000256" key="6">
    <source>
        <dbReference type="HAMAP-Rule" id="MF_03058"/>
    </source>
</evidence>
<dbReference type="OMA" id="VMAFMED"/>
<comment type="similarity">
    <text evidence="6">Belongs to the VMA21 family.</text>
</comment>
<dbReference type="HAMAP" id="MF_03058">
    <property type="entry name" value="VMA21"/>
    <property type="match status" value="1"/>
</dbReference>
<evidence type="ECO:0000256" key="1">
    <source>
        <dbReference type="ARBA" id="ARBA00022692"/>
    </source>
</evidence>
<reference evidence="7 8" key="1">
    <citation type="journal article" date="2011" name="Proc. Natl. Acad. Sci. U.S.A.">
        <title>Evolutionary erosion of yeast sex chromosomes by mating-type switching accidents.</title>
        <authorList>
            <person name="Gordon J.L."/>
            <person name="Armisen D."/>
            <person name="Proux-Wera E."/>
            <person name="Oheigeartaigh S.S."/>
            <person name="Byrne K.P."/>
            <person name="Wolfe K.H."/>
        </authorList>
    </citation>
    <scope>NUCLEOTIDE SEQUENCE [LARGE SCALE GENOMIC DNA]</scope>
    <source>
        <strain evidence="8">ATCC 10597 / BCRC 20456 / CBS 421 / NBRC 0211 / NRRL Y-12639</strain>
    </source>
</reference>
<dbReference type="EMBL" id="HE580273">
    <property type="protein sequence ID" value="CCD25890.2"/>
    <property type="molecule type" value="Genomic_DNA"/>
</dbReference>
<dbReference type="HOGENOM" id="CLU_154717_1_0_1"/>
<feature type="transmembrane region" description="Helical" evidence="6">
    <location>
        <begin position="38"/>
        <end position="61"/>
    </location>
</feature>
<evidence type="ECO:0000256" key="2">
    <source>
        <dbReference type="ARBA" id="ARBA00022824"/>
    </source>
</evidence>
<comment type="subcellular location">
    <subcellularLocation>
        <location evidence="6">Endoplasmic reticulum membrane</location>
        <topology evidence="6">Multi-pass membrane protein</topology>
    </subcellularLocation>
    <subcellularLocation>
        <location evidence="6">Endoplasmic reticulum-Golgi intermediate compartment membrane</location>
        <topology evidence="6">Multi-pass membrane protein</topology>
    </subcellularLocation>
    <subcellularLocation>
        <location evidence="6">Cytoplasmic vesicle</location>
        <location evidence="6">COPII-coated vesicle membrane</location>
        <topology evidence="6">Multi-pass membrane protein</topology>
    </subcellularLocation>
</comment>
<proteinExistence type="inferred from homology"/>
<evidence type="ECO:0000313" key="7">
    <source>
        <dbReference type="EMBL" id="CCD25890.2"/>
    </source>
</evidence>
<keyword evidence="5 6" id="KW-0968">Cytoplasmic vesicle</keyword>
<keyword evidence="3 6" id="KW-1133">Transmembrane helix</keyword>
<dbReference type="GO" id="GO:0012507">
    <property type="term" value="C:ER to Golgi transport vesicle membrane"/>
    <property type="evidence" value="ECO:0007669"/>
    <property type="project" value="UniProtKB-SubCell"/>
</dbReference>
<evidence type="ECO:0000313" key="8">
    <source>
        <dbReference type="Proteomes" id="UP000000689"/>
    </source>
</evidence>
<dbReference type="STRING" id="1071378.G0WDM9"/>
<feature type="short sequence motif" description="Prevents secretion from ER" evidence="6">
    <location>
        <begin position="73"/>
        <end position="76"/>
    </location>
</feature>